<proteinExistence type="predicted"/>
<reference evidence="3" key="1">
    <citation type="submission" date="2016-10" db="EMBL/GenBank/DDBJ databases">
        <title>Draft Genome Sequence of Nocardioides luteus Strain BAFB, an Alkane-Degrading Bacterium Isolated from JP-7 Polluted Soil.</title>
        <authorList>
            <person name="Brown L."/>
            <person name="Ruiz O.N."/>
            <person name="Gunasekera T."/>
        </authorList>
    </citation>
    <scope>NUCLEOTIDE SEQUENCE [LARGE SCALE GENOMIC DNA]</scope>
    <source>
        <strain evidence="3">BAFB</strain>
    </source>
</reference>
<protein>
    <recommendedName>
        <fullName evidence="2">Nitrate/nitrite sensing protein domain-containing protein</fullName>
    </recommendedName>
</protein>
<name>A0A1J4N2Q7_9ACTN</name>
<dbReference type="RefSeq" id="WP_045551354.1">
    <property type="nucleotide sequence ID" value="NZ_JZDQ02000032.1"/>
</dbReference>
<feature type="transmembrane region" description="Helical" evidence="1">
    <location>
        <begin position="20"/>
        <end position="43"/>
    </location>
</feature>
<organism evidence="3 4">
    <name type="scientific">Nocardioides luteus</name>
    <dbReference type="NCBI Taxonomy" id="1844"/>
    <lineage>
        <taxon>Bacteria</taxon>
        <taxon>Bacillati</taxon>
        <taxon>Actinomycetota</taxon>
        <taxon>Actinomycetes</taxon>
        <taxon>Propionibacteriales</taxon>
        <taxon>Nocardioidaceae</taxon>
        <taxon>Nocardioides</taxon>
    </lineage>
</organism>
<keyword evidence="1" id="KW-0812">Transmembrane</keyword>
<keyword evidence="4" id="KW-1185">Reference proteome</keyword>
<comment type="caution">
    <text evidence="3">The sequence shown here is derived from an EMBL/GenBank/DDBJ whole genome shotgun (WGS) entry which is preliminary data.</text>
</comment>
<evidence type="ECO:0000313" key="3">
    <source>
        <dbReference type="EMBL" id="OIJ24832.1"/>
    </source>
</evidence>
<feature type="transmembrane region" description="Helical" evidence="1">
    <location>
        <begin position="315"/>
        <end position="344"/>
    </location>
</feature>
<keyword evidence="1" id="KW-0472">Membrane</keyword>
<keyword evidence="1" id="KW-1133">Transmembrane helix</keyword>
<dbReference type="EMBL" id="JZDQ02000032">
    <property type="protein sequence ID" value="OIJ24832.1"/>
    <property type="molecule type" value="Genomic_DNA"/>
</dbReference>
<gene>
    <name evidence="3" type="ORF">UG56_020555</name>
</gene>
<dbReference type="AlphaFoldDB" id="A0A1J4N2Q7"/>
<evidence type="ECO:0000313" key="4">
    <source>
        <dbReference type="Proteomes" id="UP000033772"/>
    </source>
</evidence>
<evidence type="ECO:0000256" key="1">
    <source>
        <dbReference type="SAM" id="Phobius"/>
    </source>
</evidence>
<dbReference type="Pfam" id="PF08376">
    <property type="entry name" value="NIT"/>
    <property type="match status" value="1"/>
</dbReference>
<dbReference type="STRING" id="1844.UG56_020555"/>
<dbReference type="OrthoDB" id="3769444at2"/>
<dbReference type="InterPro" id="IPR013587">
    <property type="entry name" value="Nitrate/nitrite_sensing"/>
</dbReference>
<dbReference type="Proteomes" id="UP000033772">
    <property type="component" value="Unassembled WGS sequence"/>
</dbReference>
<accession>A0A1J4N2Q7</accession>
<feature type="domain" description="Nitrate/nitrite sensing protein" evidence="2">
    <location>
        <begin position="68"/>
        <end position="300"/>
    </location>
</feature>
<sequence>MTTALTTPTQRPGAKSPRAIVITLILAVIAAVVVCVVGGLGVFRASAEAESARQAEAFAEALPDTVNLAVNLSVERDAVVAGVPPVVLRPLQQATDESARAWRTRAQEMGHSDKDLDATLTRITQRLGDIDELRTQAQDDPATGSKHYTTLTNDLFGIADDLPNAGDGRTAASIEAIGHMPEAWESLGQERTIMIAALTHSPSSGTKPISDEERAALTEAEARWRRSLAAFYEKSASDQRQALDSLTNGTATKGATGVTAHQAVNDVIAGRSAATLESYTASSTDFMRGLQEVLVASAQDILEDQRAARDDAVRAALVGFVLTFAVLGVLALLIVVLAVVLVILRRSAAARGARG</sequence>
<evidence type="ECO:0000259" key="2">
    <source>
        <dbReference type="Pfam" id="PF08376"/>
    </source>
</evidence>